<reference evidence="3 4" key="1">
    <citation type="submission" date="2021-06" db="EMBL/GenBank/DDBJ databases">
        <authorList>
            <person name="Kallberg Y."/>
            <person name="Tangrot J."/>
            <person name="Rosling A."/>
        </authorList>
    </citation>
    <scope>NUCLEOTIDE SEQUENCE [LARGE SCALE GENOMIC DNA]</scope>
    <source>
        <strain evidence="3 4">120-4 pot B 10/14</strain>
    </source>
</reference>
<dbReference type="Proteomes" id="UP000789901">
    <property type="component" value="Unassembled WGS sequence"/>
</dbReference>
<accession>A0ABN7UUM7</accession>
<comment type="caution">
    <text evidence="3">The sequence shown here is derived from an EMBL/GenBank/DDBJ whole genome shotgun (WGS) entry which is preliminary data.</text>
</comment>
<protein>
    <submittedName>
        <fullName evidence="3">46128_t:CDS:1</fullName>
    </submittedName>
</protein>
<gene>
    <name evidence="3" type="ORF">GMARGA_LOCUS10882</name>
</gene>
<evidence type="ECO:0000256" key="1">
    <source>
        <dbReference type="SAM" id="Coils"/>
    </source>
</evidence>
<evidence type="ECO:0000256" key="2">
    <source>
        <dbReference type="SAM" id="MobiDB-lite"/>
    </source>
</evidence>
<evidence type="ECO:0000313" key="3">
    <source>
        <dbReference type="EMBL" id="CAG8679647.1"/>
    </source>
</evidence>
<evidence type="ECO:0000313" key="4">
    <source>
        <dbReference type="Proteomes" id="UP000789901"/>
    </source>
</evidence>
<proteinExistence type="predicted"/>
<keyword evidence="4" id="KW-1185">Reference proteome</keyword>
<feature type="coiled-coil region" evidence="1">
    <location>
        <begin position="107"/>
        <end position="134"/>
    </location>
</feature>
<sequence length="710" mass="82577">MFSQHIENFLGSNLNSATLYFALRQINFENYINGTIIKRVQSQNKKLSTEIKQELTRLGAFKPFYSENAEERSIKLTNMLYSDKEKVKNIVLKEVQEYFSINNPDEVNSLLDQIKTYQNNLENLMVEKSSKECDFCIAFAKAKLNRWTKLSLPFEKLCQKHNKEVKTNPNFVRLQKEVKLDLKVISKMLRQDLKDPEIEITKPKKYITCKCSGCNQKTKTEIINDLVERLGEPKNELDNNCLDALAGKVIYFYSEGKDYRSKAISSIIGQVAEITQTTFVEKLELLDQNLLFRYRFSIFGKDICDFQPVESEPITQPQPQSQSDNGGAAAPDPDGENQECSFDIVVYEINNYVGPVNRGRDIINLLKLFAAIDTLAYYFPSLKVFTIPAKQTQQMKEQIINKQKAISGINYKKDNKEFVKELVRRQNKGMINLNLIGCCQMLYYVLFVRNSLQKTFQEPNKNLPYGDHCSTMIDIFIPSLLTVLKKENKLSRGRGKTDTKAWSFLEEIVKNKDFCEKTGIKYSAFEFAEKGVYYHGERRIYFGDLFSFKRFRGQIARVSFKEIVFEEAIPIDGEFLRKDKDDVFYKNLFNLKKIAEEKEKKEDNSGILEKVKDEEGTEWLLYINLIEGEEDAHSKSLREKVNPFSNKKEVDKNISNYCFNLEEKARSKLKECVLRDKDKLMRYKMVIFGGQILIDKELRNLLKEAGFKKF</sequence>
<feature type="region of interest" description="Disordered" evidence="2">
    <location>
        <begin position="311"/>
        <end position="336"/>
    </location>
</feature>
<organism evidence="3 4">
    <name type="scientific">Gigaspora margarita</name>
    <dbReference type="NCBI Taxonomy" id="4874"/>
    <lineage>
        <taxon>Eukaryota</taxon>
        <taxon>Fungi</taxon>
        <taxon>Fungi incertae sedis</taxon>
        <taxon>Mucoromycota</taxon>
        <taxon>Glomeromycotina</taxon>
        <taxon>Glomeromycetes</taxon>
        <taxon>Diversisporales</taxon>
        <taxon>Gigasporaceae</taxon>
        <taxon>Gigaspora</taxon>
    </lineage>
</organism>
<dbReference type="EMBL" id="CAJVQB010006212">
    <property type="protein sequence ID" value="CAG8679647.1"/>
    <property type="molecule type" value="Genomic_DNA"/>
</dbReference>
<name>A0ABN7UUM7_GIGMA</name>
<feature type="compositionally biased region" description="Polar residues" evidence="2">
    <location>
        <begin position="313"/>
        <end position="325"/>
    </location>
</feature>
<keyword evidence="1" id="KW-0175">Coiled coil</keyword>